<dbReference type="Proteomes" id="UP000218968">
    <property type="component" value="Chromosome"/>
</dbReference>
<reference evidence="3" key="1">
    <citation type="submission" date="2017-09" db="EMBL/GenBank/DDBJ databases">
        <title>Luteimonas liuhanmingii sp.nov., isolated from the intestinal contents of Tibetan Plateau Pika in Yushu, Qinghai Province, China.</title>
        <authorList>
            <person name="Gui Z."/>
        </authorList>
    </citation>
    <scope>NUCLEOTIDE SEQUENCE [LARGE SCALE GENOMIC DNA]</scope>
    <source>
        <strain evidence="3">100111</strain>
    </source>
</reference>
<name>A0A290XCM7_9GAMM</name>
<keyword evidence="3" id="KW-1185">Reference proteome</keyword>
<dbReference type="Gene3D" id="3.10.450.50">
    <property type="match status" value="1"/>
</dbReference>
<dbReference type="InterPro" id="IPR037401">
    <property type="entry name" value="SnoaL-like"/>
</dbReference>
<feature type="domain" description="SnoaL-like" evidence="1">
    <location>
        <begin position="36"/>
        <end position="135"/>
    </location>
</feature>
<dbReference type="InterPro" id="IPR032710">
    <property type="entry name" value="NTF2-like_dom_sf"/>
</dbReference>
<dbReference type="Pfam" id="PF13474">
    <property type="entry name" value="SnoaL_3"/>
    <property type="match status" value="1"/>
</dbReference>
<dbReference type="EMBL" id="CP023406">
    <property type="protein sequence ID" value="ATD66831.1"/>
    <property type="molecule type" value="Genomic_DNA"/>
</dbReference>
<evidence type="ECO:0000259" key="1">
    <source>
        <dbReference type="Pfam" id="PF13474"/>
    </source>
</evidence>
<dbReference type="AlphaFoldDB" id="A0A290XCM7"/>
<accession>A0A290XCM7</accession>
<proteinExistence type="predicted"/>
<dbReference type="SUPFAM" id="SSF54427">
    <property type="entry name" value="NTF2-like"/>
    <property type="match status" value="1"/>
</dbReference>
<sequence>MAVSKAADIEAIRGLVAAREVAVAHSDDEAAIGAFSRDVVVYDLQPPLAFAGAAARDTEALRAWLGTWRAPGPRVEFHESRLLVDGDLGIAYGFSRLRGDKIGEGAVELWFRTTLVFARAGDGWMIAHEHNSVPMEMDGSGLAAVHLKP</sequence>
<organism evidence="2 3">
    <name type="scientific">Luteimonas chenhongjianii</name>
    <dbReference type="NCBI Taxonomy" id="2006110"/>
    <lineage>
        <taxon>Bacteria</taxon>
        <taxon>Pseudomonadati</taxon>
        <taxon>Pseudomonadota</taxon>
        <taxon>Gammaproteobacteria</taxon>
        <taxon>Lysobacterales</taxon>
        <taxon>Lysobacteraceae</taxon>
        <taxon>Luteimonas</taxon>
    </lineage>
</organism>
<gene>
    <name evidence="2" type="ORF">CNR27_04685</name>
</gene>
<protein>
    <submittedName>
        <fullName evidence="2">DUF4440 domain-containing protein</fullName>
    </submittedName>
</protein>
<evidence type="ECO:0000313" key="3">
    <source>
        <dbReference type="Proteomes" id="UP000218968"/>
    </source>
</evidence>
<evidence type="ECO:0000313" key="2">
    <source>
        <dbReference type="EMBL" id="ATD66831.1"/>
    </source>
</evidence>
<dbReference type="KEGG" id="lum:CNR27_04685"/>